<keyword evidence="8 11" id="KW-0694">RNA-binding</keyword>
<comment type="subunit">
    <text evidence="11">Monomer.</text>
</comment>
<dbReference type="PANTHER" id="PTHR11777:SF9">
    <property type="entry name" value="ALANINE--TRNA LIGASE, CYTOPLASMIC"/>
    <property type="match status" value="1"/>
</dbReference>
<dbReference type="SUPFAM" id="SSF101353">
    <property type="entry name" value="Putative anticodon-binding domain of alanyl-tRNA synthetase (AlaRS)"/>
    <property type="match status" value="1"/>
</dbReference>
<dbReference type="Proteomes" id="UP000695000">
    <property type="component" value="Unplaced"/>
</dbReference>
<evidence type="ECO:0000313" key="14">
    <source>
        <dbReference type="RefSeq" id="XP_017775331.1"/>
    </source>
</evidence>
<keyword evidence="11" id="KW-0479">Metal-binding</keyword>
<evidence type="ECO:0000259" key="12">
    <source>
        <dbReference type="PROSITE" id="PS50860"/>
    </source>
</evidence>
<evidence type="ECO:0000256" key="3">
    <source>
        <dbReference type="ARBA" id="ARBA00017959"/>
    </source>
</evidence>
<evidence type="ECO:0000256" key="9">
    <source>
        <dbReference type="ARBA" id="ARBA00022917"/>
    </source>
</evidence>
<proteinExistence type="inferred from homology"/>
<dbReference type="InterPro" id="IPR050058">
    <property type="entry name" value="Ala-tRNA_ligase"/>
</dbReference>
<feature type="binding site" evidence="11">
    <location>
        <position position="637"/>
    </location>
    <ligand>
        <name>Zn(2+)</name>
        <dbReference type="ChEBI" id="CHEBI:29105"/>
    </ligand>
</feature>
<organism evidence="13 14">
    <name type="scientific">Nicrophorus vespilloides</name>
    <name type="common">Boreal carrion beetle</name>
    <dbReference type="NCBI Taxonomy" id="110193"/>
    <lineage>
        <taxon>Eukaryota</taxon>
        <taxon>Metazoa</taxon>
        <taxon>Ecdysozoa</taxon>
        <taxon>Arthropoda</taxon>
        <taxon>Hexapoda</taxon>
        <taxon>Insecta</taxon>
        <taxon>Pterygota</taxon>
        <taxon>Neoptera</taxon>
        <taxon>Endopterygota</taxon>
        <taxon>Coleoptera</taxon>
        <taxon>Polyphaga</taxon>
        <taxon>Staphyliniformia</taxon>
        <taxon>Silphidae</taxon>
        <taxon>Nicrophorinae</taxon>
        <taxon>Nicrophorus</taxon>
    </lineage>
</organism>
<dbReference type="InterPro" id="IPR018165">
    <property type="entry name" value="Ala-tRNA-synth_IIc_core"/>
</dbReference>
<dbReference type="PRINTS" id="PR00980">
    <property type="entry name" value="TRNASYNTHALA"/>
</dbReference>
<comment type="domain">
    <text evidence="11">Consists of three domains; the N-terminal catalytic domain, the editing domain and the C-terminal C-Ala domain. The editing domain removes incorrectly charged amino acids, while the C-Ala domain, along with tRNA(Ala), serves as a bridge to cooperatively bring together the editing and aminoacylation centers thus stimulating deacylation of misacylated tRNAs.</text>
</comment>
<gene>
    <name evidence="14" type="primary">LOC108561778</name>
</gene>
<dbReference type="InterPro" id="IPR018164">
    <property type="entry name" value="Ala-tRNA-synth_IIc_N"/>
</dbReference>
<dbReference type="CDD" id="cd00673">
    <property type="entry name" value="AlaRS_core"/>
    <property type="match status" value="1"/>
</dbReference>
<evidence type="ECO:0000256" key="10">
    <source>
        <dbReference type="ARBA" id="ARBA00023146"/>
    </source>
</evidence>
<dbReference type="SUPFAM" id="SSF50447">
    <property type="entry name" value="Translation proteins"/>
    <property type="match status" value="1"/>
</dbReference>
<keyword evidence="7 11" id="KW-0067">ATP-binding</keyword>
<dbReference type="GeneID" id="108561778"/>
<feature type="binding site" evidence="11">
    <location>
        <position position="744"/>
    </location>
    <ligand>
        <name>Zn(2+)</name>
        <dbReference type="ChEBI" id="CHEBI:29105"/>
    </ligand>
</feature>
<feature type="binding site" evidence="11">
    <location>
        <position position="633"/>
    </location>
    <ligand>
        <name>Zn(2+)</name>
        <dbReference type="ChEBI" id="CHEBI:29105"/>
    </ligand>
</feature>
<comment type="catalytic activity">
    <reaction evidence="11">
        <text>tRNA(Ala) + L-alanine + ATP = L-alanyl-tRNA(Ala) + AMP + diphosphate</text>
        <dbReference type="Rhea" id="RHEA:12540"/>
        <dbReference type="Rhea" id="RHEA-COMP:9657"/>
        <dbReference type="Rhea" id="RHEA-COMP:9923"/>
        <dbReference type="ChEBI" id="CHEBI:30616"/>
        <dbReference type="ChEBI" id="CHEBI:33019"/>
        <dbReference type="ChEBI" id="CHEBI:57972"/>
        <dbReference type="ChEBI" id="CHEBI:78442"/>
        <dbReference type="ChEBI" id="CHEBI:78497"/>
        <dbReference type="ChEBI" id="CHEBI:456215"/>
        <dbReference type="EC" id="6.1.1.7"/>
    </reaction>
</comment>
<dbReference type="SMART" id="SM00863">
    <property type="entry name" value="tRNA_SAD"/>
    <property type="match status" value="1"/>
</dbReference>
<evidence type="ECO:0000256" key="5">
    <source>
        <dbReference type="ARBA" id="ARBA00022598"/>
    </source>
</evidence>
<dbReference type="HAMAP" id="MF_00036_B">
    <property type="entry name" value="Ala_tRNA_synth_B"/>
    <property type="match status" value="1"/>
</dbReference>
<feature type="binding site" evidence="11">
    <location>
        <position position="740"/>
    </location>
    <ligand>
        <name>Zn(2+)</name>
        <dbReference type="ChEBI" id="CHEBI:29105"/>
    </ligand>
</feature>
<dbReference type="GO" id="GO:0016874">
    <property type="term" value="F:ligase activity"/>
    <property type="evidence" value="ECO:0007669"/>
    <property type="project" value="UniProtKB-KW"/>
</dbReference>
<dbReference type="Pfam" id="PF07973">
    <property type="entry name" value="tRNA_SAD"/>
    <property type="match status" value="1"/>
</dbReference>
<dbReference type="SUPFAM" id="SSF55681">
    <property type="entry name" value="Class II aaRS and biotin synthetases"/>
    <property type="match status" value="1"/>
</dbReference>
<dbReference type="Pfam" id="PF01411">
    <property type="entry name" value="tRNA-synt_2c"/>
    <property type="match status" value="2"/>
</dbReference>
<dbReference type="InterPro" id="IPR002318">
    <property type="entry name" value="Ala-tRNA-lgiase_IIc"/>
</dbReference>
<evidence type="ECO:0000256" key="6">
    <source>
        <dbReference type="ARBA" id="ARBA00022741"/>
    </source>
</evidence>
<comment type="similarity">
    <text evidence="1">Belongs to the class-II aminoacyl-tRNA synthetase family. Alax-L subfamily.</text>
</comment>
<sequence length="994" mass="113055">MLRLNSNKVLTRSISQLTRRNLSNYPNKYLSSKVARQRFLDYFINENNYNFIRSSPVVPFYDDTVPFVNAGMNQFKGIFLGTQEARFEKVVNTQKCIRVGGKHNDLDDVGLDGYHHTFFEMLGNWSFGQCSKKESCSLAWKLLTDGFKINKNALYVTYFGGDEAMELEPDLECKDVWQSLGVPEDRILPFGMKENFWEMGASGPCGPCTEIHFDHRGLVNRKEFVNKGLHELIELWNIVFIEYNRDSEGKISSLPHKHVDTGMGFERLVAILQGKVSNYETDVFKTLFTGIQKISGKVPAYKNLYGEKDWDQLNTSYRILSDHARMITACLADGVIPEQNAKLRKIMRRSFAISENMFKKEQGLLKELSNYVIESLGTVYPEMQNNFIQIHQIIDFEEDIYKSLRRNAASDWLKISKDYPALANLDVIEMPGLVHAFKEITNSNLTEITPEFGCKLFDTYGLDEPCIKKLSVGLELEFDEVRFRNEFDAVKRRSKLTSVTDGNLIDFKQMGKSTDDRYKYMYGKVDGKYVFDEVRAEVLNILDENEFVSCIEPNKPCTLILDKTNMYYESGGQVSDVGCIEFGAGKFEVVDVGNINNYVLHKGVYKSNFQLNVHEQGVVKFNEEARFSNMRNHTATHLLNACLKQMKGATCQKSSKVCAGYLNLDVGIFGEKLSSKDIAFIEDRIKKIIKDRVDVKIDEIDAQSLLNLDQVTLVPGEVYPEKGIRLIEITSNDLLSREPCCGTHVLNTGDIGDFCMVSFKSLGRSTSSLYCVTGPRAKKARETGQELLNHVAQLQKSVNDNIDKPEVLEMAVASLKLHLNYNIEDETIMPYLVKEECAEQLSKIGRQIKEVARNSLKEFIDMEMQSVMHTKAMKSESEKTFIVHYLRTSMILESVPLQRATKICQNVPVLVISYSDSIVKARCCVPLNYTNEQFNAEKWLKVFGDIFKSSVAPPKGQDATLVCNLKAKKVSMSDWHGLLNDAMNAAKLYAKKHL</sequence>
<reference evidence="14" key="1">
    <citation type="submission" date="2025-08" db="UniProtKB">
        <authorList>
            <consortium name="RefSeq"/>
        </authorList>
    </citation>
    <scope>IDENTIFICATION</scope>
    <source>
        <tissue evidence="14">Whole Larva</tissue>
    </source>
</reference>
<keyword evidence="4 11" id="KW-0820">tRNA-binding</keyword>
<accession>A0ABM1ML81</accession>
<dbReference type="InterPro" id="IPR012947">
    <property type="entry name" value="tRNA_SAD"/>
</dbReference>
<keyword evidence="6 11" id="KW-0547">Nucleotide-binding</keyword>
<name>A0ABM1ML81_NICVS</name>
<keyword evidence="13" id="KW-1185">Reference proteome</keyword>
<keyword evidence="9 11" id="KW-0648">Protein biosynthesis</keyword>
<dbReference type="InterPro" id="IPR018163">
    <property type="entry name" value="Thr/Ala-tRNA-synth_IIc_edit"/>
</dbReference>
<evidence type="ECO:0000256" key="7">
    <source>
        <dbReference type="ARBA" id="ARBA00022840"/>
    </source>
</evidence>
<evidence type="ECO:0000256" key="4">
    <source>
        <dbReference type="ARBA" id="ARBA00022555"/>
    </source>
</evidence>
<dbReference type="InterPro" id="IPR045864">
    <property type="entry name" value="aa-tRNA-synth_II/BPL/LPL"/>
</dbReference>
<dbReference type="PANTHER" id="PTHR11777">
    <property type="entry name" value="ALANYL-TRNA SYNTHETASE"/>
    <property type="match status" value="1"/>
</dbReference>
<protein>
    <recommendedName>
        <fullName evidence="3">Alanine--tRNA ligase</fullName>
        <ecNumber evidence="2">6.1.1.7</ecNumber>
    </recommendedName>
</protein>
<keyword evidence="5 11" id="KW-0436">Ligase</keyword>
<evidence type="ECO:0000256" key="2">
    <source>
        <dbReference type="ARBA" id="ARBA00013168"/>
    </source>
</evidence>
<feature type="domain" description="Alanyl-transfer RNA synthetases family profile" evidence="12">
    <location>
        <begin position="30"/>
        <end position="783"/>
    </location>
</feature>
<dbReference type="InterPro" id="IPR009000">
    <property type="entry name" value="Transl_B-barrel_sf"/>
</dbReference>
<evidence type="ECO:0000256" key="8">
    <source>
        <dbReference type="ARBA" id="ARBA00022884"/>
    </source>
</evidence>
<dbReference type="PROSITE" id="PS50860">
    <property type="entry name" value="AA_TRNA_LIGASE_II_ALA"/>
    <property type="match status" value="1"/>
</dbReference>
<dbReference type="Gene3D" id="2.40.30.130">
    <property type="match status" value="1"/>
</dbReference>
<keyword evidence="10 11" id="KW-0030">Aminoacyl-tRNA synthetase</keyword>
<dbReference type="SUPFAM" id="SSF55186">
    <property type="entry name" value="ThrRS/AlaRS common domain"/>
    <property type="match status" value="1"/>
</dbReference>
<dbReference type="InterPro" id="IPR023033">
    <property type="entry name" value="Ala_tRNA_ligase_euk/bac"/>
</dbReference>
<dbReference type="Gene3D" id="3.30.980.10">
    <property type="entry name" value="Threonyl-trna Synthetase, Chain A, domain 2"/>
    <property type="match status" value="1"/>
</dbReference>
<dbReference type="Gene3D" id="3.30.930.10">
    <property type="entry name" value="Bira Bifunctional Protein, Domain 2"/>
    <property type="match status" value="1"/>
</dbReference>
<evidence type="ECO:0000256" key="1">
    <source>
        <dbReference type="ARBA" id="ARBA00008429"/>
    </source>
</evidence>
<comment type="cofactor">
    <cofactor evidence="11">
        <name>Zn(2+)</name>
        <dbReference type="ChEBI" id="CHEBI:29105"/>
    </cofactor>
    <text evidence="11">Binds 1 zinc ion per subunit.</text>
</comment>
<evidence type="ECO:0000313" key="13">
    <source>
        <dbReference type="Proteomes" id="UP000695000"/>
    </source>
</evidence>
<dbReference type="EC" id="6.1.1.7" evidence="2"/>
<dbReference type="RefSeq" id="XP_017775331.1">
    <property type="nucleotide sequence ID" value="XM_017919842.1"/>
</dbReference>
<comment type="function">
    <text evidence="11">Catalyzes the attachment of alanine to tRNA(Ala) in a two-step reaction: alanine is first activated by ATP to form Ala-AMP and then transferred to the acceptor end of tRNA(Ala). Also edits incorrectly charged tRNA(Ala) via its editing domain.</text>
</comment>
<keyword evidence="11" id="KW-0862">Zinc</keyword>
<dbReference type="InterPro" id="IPR018162">
    <property type="entry name" value="Ala-tRNA-ligase_IIc_anticod-bd"/>
</dbReference>
<evidence type="ECO:0000256" key="11">
    <source>
        <dbReference type="HAMAP-Rule" id="MF_03133"/>
    </source>
</evidence>